<protein>
    <recommendedName>
        <fullName evidence="5">Oxidase ustYa</fullName>
    </recommendedName>
</protein>
<dbReference type="PANTHER" id="PTHR33365">
    <property type="entry name" value="YALI0B05434P"/>
    <property type="match status" value="1"/>
</dbReference>
<dbReference type="Proteomes" id="UP000219338">
    <property type="component" value="Unassembled WGS sequence"/>
</dbReference>
<evidence type="ECO:0000313" key="4">
    <source>
        <dbReference type="Proteomes" id="UP000219338"/>
    </source>
</evidence>
<dbReference type="GO" id="GO:0043386">
    <property type="term" value="P:mycotoxin biosynthetic process"/>
    <property type="evidence" value="ECO:0007669"/>
    <property type="project" value="InterPro"/>
</dbReference>
<evidence type="ECO:0000313" key="3">
    <source>
        <dbReference type="EMBL" id="SJL12040.1"/>
    </source>
</evidence>
<proteinExistence type="inferred from homology"/>
<dbReference type="Pfam" id="PF11807">
    <property type="entry name" value="UstYa"/>
    <property type="match status" value="1"/>
</dbReference>
<gene>
    <name evidence="3" type="ORF">ARMOST_15457</name>
</gene>
<evidence type="ECO:0000256" key="1">
    <source>
        <dbReference type="ARBA" id="ARBA00035112"/>
    </source>
</evidence>
<name>A0A284RTJ5_ARMOS</name>
<sequence>MMLASSKHKKAAVFRAVAAVLSIWYSYTLICFVKNVQDGARMKRRKSYRHQGNDDTGLVRMVIEDTVHYRHSDPTAQMEWKYSYPRGLGSFRAGPDHLAYFITTFHELHCVESLGMMLVTASTRDWGHTQHCLNILRQLALCHPDMTLEPGDFMERNFTEERIGEEHICNDWEGVSDAGTHNWVEWYEWRKYAGVVDSKKENGL</sequence>
<dbReference type="EMBL" id="FUEG01000016">
    <property type="protein sequence ID" value="SJL12040.1"/>
    <property type="molecule type" value="Genomic_DNA"/>
</dbReference>
<dbReference type="PANTHER" id="PTHR33365:SF13">
    <property type="entry name" value="TAT PATHWAY SIGNAL SEQUENCE"/>
    <property type="match status" value="1"/>
</dbReference>
<dbReference type="STRING" id="47428.A0A284RTJ5"/>
<dbReference type="OrthoDB" id="3687641at2759"/>
<keyword evidence="2" id="KW-0812">Transmembrane</keyword>
<dbReference type="OMA" id="EEHICND"/>
<dbReference type="InterPro" id="IPR021765">
    <property type="entry name" value="UstYa-like"/>
</dbReference>
<keyword evidence="4" id="KW-1185">Reference proteome</keyword>
<comment type="similarity">
    <text evidence="1">Belongs to the ustYa family.</text>
</comment>
<organism evidence="3 4">
    <name type="scientific">Armillaria ostoyae</name>
    <name type="common">Armillaria root rot fungus</name>
    <dbReference type="NCBI Taxonomy" id="47428"/>
    <lineage>
        <taxon>Eukaryota</taxon>
        <taxon>Fungi</taxon>
        <taxon>Dikarya</taxon>
        <taxon>Basidiomycota</taxon>
        <taxon>Agaricomycotina</taxon>
        <taxon>Agaricomycetes</taxon>
        <taxon>Agaricomycetidae</taxon>
        <taxon>Agaricales</taxon>
        <taxon>Marasmiineae</taxon>
        <taxon>Physalacriaceae</taxon>
        <taxon>Armillaria</taxon>
    </lineage>
</organism>
<accession>A0A284RTJ5</accession>
<dbReference type="AlphaFoldDB" id="A0A284RTJ5"/>
<evidence type="ECO:0000256" key="2">
    <source>
        <dbReference type="SAM" id="Phobius"/>
    </source>
</evidence>
<feature type="transmembrane region" description="Helical" evidence="2">
    <location>
        <begin position="12"/>
        <end position="36"/>
    </location>
</feature>
<keyword evidence="2" id="KW-1133">Transmembrane helix</keyword>
<keyword evidence="2" id="KW-0472">Membrane</keyword>
<reference evidence="4" key="1">
    <citation type="journal article" date="2017" name="Nat. Ecol. Evol.">
        <title>Genome expansion and lineage-specific genetic innovations in the forest pathogenic fungi Armillaria.</title>
        <authorList>
            <person name="Sipos G."/>
            <person name="Prasanna A.N."/>
            <person name="Walter M.C."/>
            <person name="O'Connor E."/>
            <person name="Balint B."/>
            <person name="Krizsan K."/>
            <person name="Kiss B."/>
            <person name="Hess J."/>
            <person name="Varga T."/>
            <person name="Slot J."/>
            <person name="Riley R."/>
            <person name="Boka B."/>
            <person name="Rigling D."/>
            <person name="Barry K."/>
            <person name="Lee J."/>
            <person name="Mihaltcheva S."/>
            <person name="LaButti K."/>
            <person name="Lipzen A."/>
            <person name="Waldron R."/>
            <person name="Moloney N.M."/>
            <person name="Sperisen C."/>
            <person name="Kredics L."/>
            <person name="Vagvoelgyi C."/>
            <person name="Patrignani A."/>
            <person name="Fitzpatrick D."/>
            <person name="Nagy I."/>
            <person name="Doyle S."/>
            <person name="Anderson J.B."/>
            <person name="Grigoriev I.V."/>
            <person name="Gueldener U."/>
            <person name="Muensterkoetter M."/>
            <person name="Nagy L.G."/>
        </authorList>
    </citation>
    <scope>NUCLEOTIDE SEQUENCE [LARGE SCALE GENOMIC DNA]</scope>
    <source>
        <strain evidence="4">C18/9</strain>
    </source>
</reference>
<evidence type="ECO:0008006" key="5">
    <source>
        <dbReference type="Google" id="ProtNLM"/>
    </source>
</evidence>